<dbReference type="SUPFAM" id="SSF55931">
    <property type="entry name" value="Glutamine synthetase/guanido kinase"/>
    <property type="match status" value="1"/>
</dbReference>
<dbReference type="InterPro" id="IPR050141">
    <property type="entry name" value="GCL_type2/YbdK_subfam"/>
</dbReference>
<dbReference type="PANTHER" id="PTHR36510:SF1">
    <property type="entry name" value="GLUTAMATE--CYSTEINE LIGASE 2-RELATED"/>
    <property type="match status" value="1"/>
</dbReference>
<dbReference type="OrthoDB" id="156252at2157"/>
<dbReference type="PANTHER" id="PTHR36510">
    <property type="entry name" value="GLUTAMATE--CYSTEINE LIGASE 2-RELATED"/>
    <property type="match status" value="1"/>
</dbReference>
<comment type="caution">
    <text evidence="1">The sequence shown here is derived from an EMBL/GenBank/DDBJ whole genome shotgun (WGS) entry which is preliminary data.</text>
</comment>
<protein>
    <submittedName>
        <fullName evidence="1">Glutamate--cysteine ligase</fullName>
    </submittedName>
</protein>
<dbReference type="InterPro" id="IPR006336">
    <property type="entry name" value="GCS2"/>
</dbReference>
<dbReference type="Pfam" id="PF04107">
    <property type="entry name" value="GCS2"/>
    <property type="match status" value="1"/>
</dbReference>
<reference evidence="1 2" key="1">
    <citation type="journal article" date="2014" name="PLoS Genet.">
        <title>Phylogenetically driven sequencing of extremely halophilic archaea reveals strategies for static and dynamic osmo-response.</title>
        <authorList>
            <person name="Becker E.A."/>
            <person name="Seitzer P.M."/>
            <person name="Tritt A."/>
            <person name="Larsen D."/>
            <person name="Krusor M."/>
            <person name="Yao A.I."/>
            <person name="Wu D."/>
            <person name="Madern D."/>
            <person name="Eisen J.A."/>
            <person name="Darling A.E."/>
            <person name="Facciotti M.T."/>
        </authorList>
    </citation>
    <scope>NUCLEOTIDE SEQUENCE [LARGE SCALE GENOMIC DNA]</scope>
    <source>
        <strain evidence="1 2">2-9-1</strain>
    </source>
</reference>
<dbReference type="STRING" id="797114.C475_20033"/>
<organism evidence="1 2">
    <name type="scientific">Halosimplex carlsbadense 2-9-1</name>
    <dbReference type="NCBI Taxonomy" id="797114"/>
    <lineage>
        <taxon>Archaea</taxon>
        <taxon>Methanobacteriati</taxon>
        <taxon>Methanobacteriota</taxon>
        <taxon>Stenosarchaea group</taxon>
        <taxon>Halobacteria</taxon>
        <taxon>Halobacteriales</taxon>
        <taxon>Haloarculaceae</taxon>
        <taxon>Halosimplex</taxon>
    </lineage>
</organism>
<dbReference type="Gene3D" id="3.30.590.20">
    <property type="match status" value="1"/>
</dbReference>
<dbReference type="AlphaFoldDB" id="M0CD90"/>
<dbReference type="PATRIC" id="fig|797114.5.peg.4035"/>
<keyword evidence="1" id="KW-0436">Ligase</keyword>
<name>M0CD90_9EURY</name>
<evidence type="ECO:0000313" key="1">
    <source>
        <dbReference type="EMBL" id="ELZ20588.1"/>
    </source>
</evidence>
<dbReference type="InterPro" id="IPR014746">
    <property type="entry name" value="Gln_synth/guanido_kin_cat_dom"/>
</dbReference>
<dbReference type="Proteomes" id="UP000011626">
    <property type="component" value="Unassembled WGS sequence"/>
</dbReference>
<accession>M0CD90</accession>
<sequence>MSAHDSPIRRSVEVEYWVIDERGRLTTPGSLVEASPGAEREFVEPLLEIKTTPCETTRALRDELRERVTAVLDRADEVGKGLVPLATPIHAEEIADIPAERTRIQNEVVGSAFEYVRHCAGTHVHVEQRPGAAVDQHNAFVALDPALALANSSPYFRGQRLAAGARSKLYRWMAYDDLPHQGRLWPYVADREEYTRRLERRYEDFETAAIDAGVDRRAVAKHFDPDSAVWTPVQFREAFSTVEWRSPDAALPSDVIRLADRLAALVGRLDEVEVRIEGDRGRVGRDEIVLPEFDAVIGYVNDAIRDGLASASIRGYLDRMGFDVDAYDPVAHEIDGRATVSPEAARDIRLEHADRLAADVRRVGPLTGD</sequence>
<dbReference type="GO" id="GO:0042398">
    <property type="term" value="P:modified amino acid biosynthetic process"/>
    <property type="evidence" value="ECO:0007669"/>
    <property type="project" value="InterPro"/>
</dbReference>
<proteinExistence type="predicted"/>
<dbReference type="RefSeq" id="WP_006885670.1">
    <property type="nucleotide sequence ID" value="NZ_AOIU01000045.1"/>
</dbReference>
<keyword evidence="2" id="KW-1185">Reference proteome</keyword>
<gene>
    <name evidence="1" type="ORF">C475_20033</name>
</gene>
<dbReference type="eggNOG" id="arCOG02722">
    <property type="taxonomic scope" value="Archaea"/>
</dbReference>
<evidence type="ECO:0000313" key="2">
    <source>
        <dbReference type="Proteomes" id="UP000011626"/>
    </source>
</evidence>
<dbReference type="GO" id="GO:0004357">
    <property type="term" value="F:glutamate-cysteine ligase activity"/>
    <property type="evidence" value="ECO:0007669"/>
    <property type="project" value="InterPro"/>
</dbReference>
<dbReference type="EMBL" id="AOIU01000045">
    <property type="protein sequence ID" value="ELZ20588.1"/>
    <property type="molecule type" value="Genomic_DNA"/>
</dbReference>